<proteinExistence type="predicted"/>
<keyword evidence="1" id="KW-0175">Coiled coil</keyword>
<dbReference type="Proteomes" id="UP000019471">
    <property type="component" value="Unassembled WGS sequence"/>
</dbReference>
<comment type="caution">
    <text evidence="3">The sequence shown here is derived from an EMBL/GenBank/DDBJ whole genome shotgun (WGS) entry which is preliminary data.</text>
</comment>
<sequence length="217" mass="23980">MSSLPVRHSLHVSHCHAVGSSDVFADMQGPTLEKELADLSDSGLGDDIDQEVKRDNNQNKSTDSKFYTTPSSFARLAEDCLQDWSGGLENLASSPFTEANKADFIYHATVLFSWVKHGILPRLSALETKSEKLAEAKDKVERESEWLRSQIEEAKSRYEEMYEAYARECVASREKTKLLGEVCLWAGRLVDFLEKGPSGRAAGRSDGTEDKAGASNG</sequence>
<feature type="region of interest" description="Disordered" evidence="2">
    <location>
        <begin position="40"/>
        <end position="66"/>
    </location>
</feature>
<evidence type="ECO:0000313" key="4">
    <source>
        <dbReference type="Proteomes" id="UP000019471"/>
    </source>
</evidence>
<gene>
    <name evidence="3" type="ORF">A1O5_11533</name>
</gene>
<organism evidence="3 4">
    <name type="scientific">Cladophialophora psammophila CBS 110553</name>
    <dbReference type="NCBI Taxonomy" id="1182543"/>
    <lineage>
        <taxon>Eukaryota</taxon>
        <taxon>Fungi</taxon>
        <taxon>Dikarya</taxon>
        <taxon>Ascomycota</taxon>
        <taxon>Pezizomycotina</taxon>
        <taxon>Eurotiomycetes</taxon>
        <taxon>Chaetothyriomycetidae</taxon>
        <taxon>Chaetothyriales</taxon>
        <taxon>Herpotrichiellaceae</taxon>
        <taxon>Cladophialophora</taxon>
    </lineage>
</organism>
<feature type="coiled-coil region" evidence="1">
    <location>
        <begin position="123"/>
        <end position="168"/>
    </location>
</feature>
<dbReference type="EMBL" id="AMGX01000026">
    <property type="protein sequence ID" value="EXJ63484.1"/>
    <property type="molecule type" value="Genomic_DNA"/>
</dbReference>
<keyword evidence="4" id="KW-1185">Reference proteome</keyword>
<protein>
    <submittedName>
        <fullName evidence="3">Uncharacterized protein</fullName>
    </submittedName>
</protein>
<evidence type="ECO:0000256" key="2">
    <source>
        <dbReference type="SAM" id="MobiDB-lite"/>
    </source>
</evidence>
<accession>W9WZ17</accession>
<dbReference type="RefSeq" id="XP_007750295.1">
    <property type="nucleotide sequence ID" value="XM_007752105.1"/>
</dbReference>
<feature type="region of interest" description="Disordered" evidence="2">
    <location>
        <begin position="195"/>
        <end position="217"/>
    </location>
</feature>
<dbReference type="GeneID" id="19196222"/>
<dbReference type="AlphaFoldDB" id="W9WZ17"/>
<reference evidence="3 4" key="1">
    <citation type="submission" date="2013-03" db="EMBL/GenBank/DDBJ databases">
        <title>The Genome Sequence of Cladophialophora psammophila CBS 110553.</title>
        <authorList>
            <consortium name="The Broad Institute Genomics Platform"/>
            <person name="Cuomo C."/>
            <person name="de Hoog S."/>
            <person name="Gorbushina A."/>
            <person name="Walker B."/>
            <person name="Young S.K."/>
            <person name="Zeng Q."/>
            <person name="Gargeya S."/>
            <person name="Fitzgerald M."/>
            <person name="Haas B."/>
            <person name="Abouelleil A."/>
            <person name="Allen A.W."/>
            <person name="Alvarado L."/>
            <person name="Arachchi H.M."/>
            <person name="Berlin A.M."/>
            <person name="Chapman S.B."/>
            <person name="Gainer-Dewar J."/>
            <person name="Goldberg J."/>
            <person name="Griggs A."/>
            <person name="Gujja S."/>
            <person name="Hansen M."/>
            <person name="Howarth C."/>
            <person name="Imamovic A."/>
            <person name="Ireland A."/>
            <person name="Larimer J."/>
            <person name="McCowan C."/>
            <person name="Murphy C."/>
            <person name="Pearson M."/>
            <person name="Poon T.W."/>
            <person name="Priest M."/>
            <person name="Roberts A."/>
            <person name="Saif S."/>
            <person name="Shea T."/>
            <person name="Sisk P."/>
            <person name="Sykes S."/>
            <person name="Wortman J."/>
            <person name="Nusbaum C."/>
            <person name="Birren B."/>
        </authorList>
    </citation>
    <scope>NUCLEOTIDE SEQUENCE [LARGE SCALE GENOMIC DNA]</scope>
    <source>
        <strain evidence="3 4">CBS 110553</strain>
    </source>
</reference>
<dbReference type="OrthoDB" id="4153503at2759"/>
<name>W9WZ17_9EURO</name>
<dbReference type="HOGENOM" id="CLU_1343271_0_0_1"/>
<feature type="compositionally biased region" description="Basic and acidic residues" evidence="2">
    <location>
        <begin position="206"/>
        <end position="217"/>
    </location>
</feature>
<evidence type="ECO:0000313" key="3">
    <source>
        <dbReference type="EMBL" id="EXJ63484.1"/>
    </source>
</evidence>
<evidence type="ECO:0000256" key="1">
    <source>
        <dbReference type="SAM" id="Coils"/>
    </source>
</evidence>